<accession>A0A836III3</accession>
<keyword evidence="3" id="KW-1185">Reference proteome</keyword>
<name>A0A836III3_9TRYP</name>
<dbReference type="GeneID" id="94289378"/>
<protein>
    <submittedName>
        <fullName evidence="2">Uncharacterized protein</fullName>
    </submittedName>
</protein>
<evidence type="ECO:0000313" key="2">
    <source>
        <dbReference type="EMBL" id="KAG5501468.1"/>
    </source>
</evidence>
<proteinExistence type="predicted"/>
<comment type="caution">
    <text evidence="2">The sequence shown here is derived from an EMBL/GenBank/DDBJ whole genome shotgun (WGS) entry which is preliminary data.</text>
</comment>
<dbReference type="OrthoDB" id="272562at2759"/>
<gene>
    <name evidence="2" type="ORF">JKF63_03297</name>
</gene>
<dbReference type="KEGG" id="phet:94289378"/>
<dbReference type="RefSeq" id="XP_067756091.1">
    <property type="nucleotide sequence ID" value="XM_067899301.1"/>
</dbReference>
<feature type="region of interest" description="Disordered" evidence="1">
    <location>
        <begin position="139"/>
        <end position="161"/>
    </location>
</feature>
<sequence length="1001" mass="108384">MSGLADAVLQCGAAGAAVVSGGLSHYVDAATGACTAAATTASRVPPSSGHTVPNYSPASLVTVVQEQWLHLCEYFQRVQCANTPDERDAMVRELGSVEQALSVILDALLTERKMLVSSCPALQRSDCILGSPFHSERAPPLHTVSDVSQRHTRPSLAASSGDTGAGVCGRAEATTISTHIGASLSASLSSSCFLDGIDAGFAALPPCYRFLFADAHNVSVRPPPRASAETESKATDGSAHPDDPPPIGNIFLLTLCQYAKQDEPPGARFIILGFLSRLIHEVDLPTDRSAYSAGDHAVSLLQLNPSALIVPLLDMVRKVSKALDPRSAVVPRSTSALSSTAAISAAPKWVVECSHDGTLLQDDARKQFVVFLSTLAERMERVPALANFFVVEEGSKKRNLFVLLDALLLYLSHVGTTPEWSHRRDTCRYALSAVVSLAKCSDAWIQDLVAKEERVASRTLSAARTTLVTLCKVPDNDDGATQLLYLRDVLRFWATLLTMAPSVANTLRLLPLIEKEFLYQTLLPLLQSSDSHVYSAACVVTSKLIADLQGAASPLTVCFARVLLSTTIRKASGRIVANKEFYEVMVRDPVTTAATAHKDSCAVTRGQQEEKAAASLHEHPMTSFFTYYILPHLSSNPRLTEEDRESGTALGFATTRWSATKATLLLVQTLAEHVPHIFLREVFLMDITSLSDVRRKQVACVAAADGAERRNPGTPPDLNIHDCFLSQLYLAASANPNLGLQPDRVGEAVLSRLLRVESKLPVAALQTRQHMMSSMKLPCGSAFTATAKSAKATMSPVAAPEAVNCWFHGGVQASPLVRALCEMIHHLDSCPYTVSSLVADLVVSLAVMPDSRVFYTLLDSQRGPLVTALCELRKVLQRHLERKVEEPTPVKKSKSGRRASANAAAAARPLVVSMPFLYDMLLQHWELLVAEDDTEHIKTSDTPDRIPHDCEVSVESLRNAVKEHSNVLHACLYSAYMHAYLDAVVGYTALSQNLMYLRPFD</sequence>
<evidence type="ECO:0000313" key="3">
    <source>
        <dbReference type="Proteomes" id="UP000674318"/>
    </source>
</evidence>
<feature type="region of interest" description="Disordered" evidence="1">
    <location>
        <begin position="221"/>
        <end position="244"/>
    </location>
</feature>
<dbReference type="EMBL" id="JAFJZO010000027">
    <property type="protein sequence ID" value="KAG5501468.1"/>
    <property type="molecule type" value="Genomic_DNA"/>
</dbReference>
<dbReference type="AlphaFoldDB" id="A0A836III3"/>
<reference evidence="2 3" key="1">
    <citation type="submission" date="2021-02" db="EMBL/GenBank/DDBJ databases">
        <title>Porcisia hertigi Genome sequencing and assembly.</title>
        <authorList>
            <person name="Almutairi H."/>
            <person name="Gatherer D."/>
        </authorList>
    </citation>
    <scope>NUCLEOTIDE SEQUENCE [LARGE SCALE GENOMIC DNA]</scope>
    <source>
        <strain evidence="2 3">C119</strain>
    </source>
</reference>
<organism evidence="2 3">
    <name type="scientific">Porcisia hertigi</name>
    <dbReference type="NCBI Taxonomy" id="2761500"/>
    <lineage>
        <taxon>Eukaryota</taxon>
        <taxon>Discoba</taxon>
        <taxon>Euglenozoa</taxon>
        <taxon>Kinetoplastea</taxon>
        <taxon>Metakinetoplastina</taxon>
        <taxon>Trypanosomatida</taxon>
        <taxon>Trypanosomatidae</taxon>
        <taxon>Leishmaniinae</taxon>
        <taxon>Porcisia</taxon>
    </lineage>
</organism>
<dbReference type="Proteomes" id="UP000674318">
    <property type="component" value="Unassembled WGS sequence"/>
</dbReference>
<feature type="compositionally biased region" description="Basic and acidic residues" evidence="1">
    <location>
        <begin position="228"/>
        <end position="243"/>
    </location>
</feature>
<evidence type="ECO:0000256" key="1">
    <source>
        <dbReference type="SAM" id="MobiDB-lite"/>
    </source>
</evidence>